<proteinExistence type="predicted"/>
<dbReference type="AlphaFoldDB" id="A0A068NW05"/>
<keyword evidence="2" id="KW-1185">Reference proteome</keyword>
<protein>
    <submittedName>
        <fullName evidence="1">Uncharacterized protein</fullName>
    </submittedName>
</protein>
<reference evidence="1 2" key="1">
    <citation type="journal article" date="2014" name="PLoS ONE">
        <title>The first complete genome sequence of the class fimbriimonadia in the phylum armatimonadetes.</title>
        <authorList>
            <person name="Hu Z.Y."/>
            <person name="Wang Y.Z."/>
            <person name="Im W.T."/>
            <person name="Wang S.Y."/>
            <person name="Zhao G.P."/>
            <person name="Zheng H.J."/>
            <person name="Quan Z.X."/>
        </authorList>
    </citation>
    <scope>NUCLEOTIDE SEQUENCE [LARGE SCALE GENOMIC DNA]</scope>
    <source>
        <strain evidence="1">Gsoil 348</strain>
    </source>
</reference>
<organism evidence="1 2">
    <name type="scientific">Fimbriimonas ginsengisoli Gsoil 348</name>
    <dbReference type="NCBI Taxonomy" id="661478"/>
    <lineage>
        <taxon>Bacteria</taxon>
        <taxon>Bacillati</taxon>
        <taxon>Armatimonadota</taxon>
        <taxon>Fimbriimonadia</taxon>
        <taxon>Fimbriimonadales</taxon>
        <taxon>Fimbriimonadaceae</taxon>
        <taxon>Fimbriimonas</taxon>
    </lineage>
</organism>
<dbReference type="KEGG" id="fgi:OP10G_4238"/>
<sequence>MKVPSWAKDADGGFSTPMGARVTVIIGKGGYKTQFAELRPGARAGRGGLPKNIGEIAKIGNWNGRRFLAPQQVQGMFVEGYDLIRRPDGMSFKILAPTMKSLEQGRKVVEAICVGLP</sequence>
<dbReference type="EMBL" id="CP007139">
    <property type="protein sequence ID" value="AIE87606.1"/>
    <property type="molecule type" value="Genomic_DNA"/>
</dbReference>
<dbReference type="HOGENOM" id="CLU_2081321_0_0_0"/>
<gene>
    <name evidence="1" type="ORF">OP10G_4238</name>
</gene>
<dbReference type="STRING" id="661478.OP10G_4238"/>
<evidence type="ECO:0000313" key="1">
    <source>
        <dbReference type="EMBL" id="AIE87606.1"/>
    </source>
</evidence>
<name>A0A068NW05_FIMGI</name>
<dbReference type="Proteomes" id="UP000027982">
    <property type="component" value="Chromosome"/>
</dbReference>
<accession>A0A068NW05</accession>
<evidence type="ECO:0000313" key="2">
    <source>
        <dbReference type="Proteomes" id="UP000027982"/>
    </source>
</evidence>